<dbReference type="PROSITE" id="PS50127">
    <property type="entry name" value="UBC_2"/>
    <property type="match status" value="1"/>
</dbReference>
<keyword evidence="9" id="KW-1185">Reference proteome</keyword>
<dbReference type="GO" id="GO:0019787">
    <property type="term" value="F:ubiquitin-like protein transferase activity"/>
    <property type="evidence" value="ECO:0007669"/>
    <property type="project" value="UniProtKB-ARBA"/>
</dbReference>
<dbReference type="PROSITE" id="PS00183">
    <property type="entry name" value="UBC_1"/>
    <property type="match status" value="1"/>
</dbReference>
<evidence type="ECO:0000256" key="4">
    <source>
        <dbReference type="PROSITE-ProRule" id="PRU10133"/>
    </source>
</evidence>
<dbReference type="InterPro" id="IPR050113">
    <property type="entry name" value="Ub_conjugating_enzyme"/>
</dbReference>
<dbReference type="Pfam" id="PF00179">
    <property type="entry name" value="UQ_con"/>
    <property type="match status" value="1"/>
</dbReference>
<comment type="pathway">
    <text evidence="3">Protein modification.</text>
</comment>
<dbReference type="Proteomes" id="UP000694416">
    <property type="component" value="Unplaced"/>
</dbReference>
<evidence type="ECO:0000256" key="5">
    <source>
        <dbReference type="RuleBase" id="RU362109"/>
    </source>
</evidence>
<sequence length="158" mass="18646">MSYKSVKKLKPFELVLQKELMDLDEIEGIELNQINENNLEEISVSITPREGYFINKTIKFVLKFKDTYPITPPKIVCITKIFHPNVDENGNVCLNVLKLDWTPAISLQMLILGLLILLTVLLYIYIQHSSCTFFFFFFTNYIFLVFFFFFFFAYIYSS</sequence>
<feature type="domain" description="UBC core" evidence="7">
    <location>
        <begin position="11"/>
        <end position="158"/>
    </location>
</feature>
<evidence type="ECO:0000313" key="9">
    <source>
        <dbReference type="Proteomes" id="UP000694416"/>
    </source>
</evidence>
<keyword evidence="6" id="KW-0472">Membrane</keyword>
<dbReference type="InterPro" id="IPR000608">
    <property type="entry name" value="UBC"/>
</dbReference>
<dbReference type="PANTHER" id="PTHR24067">
    <property type="entry name" value="UBIQUITIN-CONJUGATING ENZYME E2"/>
    <property type="match status" value="1"/>
</dbReference>
<evidence type="ECO:0000256" key="6">
    <source>
        <dbReference type="SAM" id="Phobius"/>
    </source>
</evidence>
<dbReference type="SUPFAM" id="SSF54495">
    <property type="entry name" value="UBC-like"/>
    <property type="match status" value="1"/>
</dbReference>
<reference evidence="8" key="1">
    <citation type="submission" date="2025-05" db="UniProtKB">
        <authorList>
            <consortium name="Ensembl"/>
        </authorList>
    </citation>
    <scope>IDENTIFICATION</scope>
</reference>
<organism evidence="8 9">
    <name type="scientific">Piliocolobus tephrosceles</name>
    <name type="common">Ugandan red Colobus</name>
    <dbReference type="NCBI Taxonomy" id="591936"/>
    <lineage>
        <taxon>Eukaryota</taxon>
        <taxon>Metazoa</taxon>
        <taxon>Chordata</taxon>
        <taxon>Craniata</taxon>
        <taxon>Vertebrata</taxon>
        <taxon>Euteleostomi</taxon>
        <taxon>Mammalia</taxon>
        <taxon>Eutheria</taxon>
        <taxon>Euarchontoglires</taxon>
        <taxon>Primates</taxon>
        <taxon>Haplorrhini</taxon>
        <taxon>Catarrhini</taxon>
        <taxon>Cercopithecidae</taxon>
        <taxon>Colobinae</taxon>
        <taxon>Piliocolobus</taxon>
    </lineage>
</organism>
<dbReference type="SMART" id="SM00212">
    <property type="entry name" value="UBCc"/>
    <property type="match status" value="1"/>
</dbReference>
<name>A0A8C9HS33_9PRIM</name>
<evidence type="ECO:0000313" key="8">
    <source>
        <dbReference type="Ensembl" id="ENSPTEP00000022174.1"/>
    </source>
</evidence>
<keyword evidence="6" id="KW-0812">Transmembrane</keyword>
<keyword evidence="6" id="KW-1133">Transmembrane helix</keyword>
<dbReference type="Gene3D" id="3.10.110.10">
    <property type="entry name" value="Ubiquitin Conjugating Enzyme"/>
    <property type="match status" value="1"/>
</dbReference>
<dbReference type="GO" id="GO:0005524">
    <property type="term" value="F:ATP binding"/>
    <property type="evidence" value="ECO:0007669"/>
    <property type="project" value="UniProtKB-UniRule"/>
</dbReference>
<feature type="transmembrane region" description="Helical" evidence="6">
    <location>
        <begin position="132"/>
        <end position="156"/>
    </location>
</feature>
<evidence type="ECO:0000256" key="3">
    <source>
        <dbReference type="ARBA" id="ARBA00043952"/>
    </source>
</evidence>
<evidence type="ECO:0000256" key="1">
    <source>
        <dbReference type="ARBA" id="ARBA00022679"/>
    </source>
</evidence>
<feature type="transmembrane region" description="Helical" evidence="6">
    <location>
        <begin position="107"/>
        <end position="126"/>
    </location>
</feature>
<proteinExistence type="inferred from homology"/>
<dbReference type="CDD" id="cd23794">
    <property type="entry name" value="UBCc_UBE2F_UBE2M"/>
    <property type="match status" value="1"/>
</dbReference>
<dbReference type="InterPro" id="IPR016135">
    <property type="entry name" value="UBQ-conjugating_enzyme/RWD"/>
</dbReference>
<dbReference type="AlphaFoldDB" id="A0A8C9HS33"/>
<keyword evidence="2 5" id="KW-0833">Ubl conjugation pathway</keyword>
<comment type="similarity">
    <text evidence="5">Belongs to the ubiquitin-conjugating enzyme family.</text>
</comment>
<dbReference type="InterPro" id="IPR023313">
    <property type="entry name" value="UBQ-conjugating_AS"/>
</dbReference>
<dbReference type="Ensembl" id="ENSPTET00000031870.1">
    <property type="protein sequence ID" value="ENSPTEP00000022162.1"/>
    <property type="gene ID" value="ENSPTEG00000023118.1"/>
</dbReference>
<keyword evidence="5" id="KW-0547">Nucleotide-binding</keyword>
<dbReference type="Ensembl" id="ENSPTET00000031892.1">
    <property type="protein sequence ID" value="ENSPTEP00000022174.1"/>
    <property type="gene ID" value="ENSPTEG00000023138.1"/>
</dbReference>
<evidence type="ECO:0000259" key="7">
    <source>
        <dbReference type="PROSITE" id="PS50127"/>
    </source>
</evidence>
<accession>A0A8C9HS33</accession>
<keyword evidence="5" id="KW-0067">ATP-binding</keyword>
<feature type="active site" description="Glycyl thioester intermediate" evidence="4">
    <location>
        <position position="93"/>
    </location>
</feature>
<protein>
    <recommendedName>
        <fullName evidence="7">UBC core domain-containing protein</fullName>
    </recommendedName>
</protein>
<evidence type="ECO:0000256" key="2">
    <source>
        <dbReference type="ARBA" id="ARBA00022786"/>
    </source>
</evidence>
<keyword evidence="1" id="KW-0808">Transferase</keyword>
<dbReference type="GO" id="GO:0032446">
    <property type="term" value="P:protein modification by small protein conjugation"/>
    <property type="evidence" value="ECO:0007669"/>
    <property type="project" value="UniProtKB-ARBA"/>
</dbReference>